<evidence type="ECO:0000313" key="3">
    <source>
        <dbReference type="Proteomes" id="UP000594638"/>
    </source>
</evidence>
<dbReference type="SMART" id="SM00239">
    <property type="entry name" value="C2"/>
    <property type="match status" value="1"/>
</dbReference>
<dbReference type="Proteomes" id="UP000594638">
    <property type="component" value="Unassembled WGS sequence"/>
</dbReference>
<dbReference type="PANTHER" id="PTHR10774:SF217">
    <property type="entry name" value="OS06G0685300 PROTEIN"/>
    <property type="match status" value="1"/>
</dbReference>
<gene>
    <name evidence="2" type="ORF">OLEA9_A053278</name>
</gene>
<dbReference type="SUPFAM" id="SSF49562">
    <property type="entry name" value="C2 domain (Calcium/lipid-binding domain, CaLB)"/>
    <property type="match status" value="1"/>
</dbReference>
<proteinExistence type="predicted"/>
<feature type="domain" description="C2" evidence="1">
    <location>
        <begin position="98"/>
        <end position="218"/>
    </location>
</feature>
<dbReference type="PROSITE" id="PS50004">
    <property type="entry name" value="C2"/>
    <property type="match status" value="1"/>
</dbReference>
<dbReference type="GO" id="GO:0008289">
    <property type="term" value="F:lipid binding"/>
    <property type="evidence" value="ECO:0007669"/>
    <property type="project" value="InterPro"/>
</dbReference>
<name>A0A8S0R3S0_OLEEU</name>
<protein>
    <submittedName>
        <fullName evidence="2">Synaptotagmin-3-like isoform X2</fullName>
    </submittedName>
</protein>
<keyword evidence="3" id="KW-1185">Reference proteome</keyword>
<dbReference type="InterPro" id="IPR000008">
    <property type="entry name" value="C2_dom"/>
</dbReference>
<evidence type="ECO:0000313" key="2">
    <source>
        <dbReference type="EMBL" id="CAA2973633.1"/>
    </source>
</evidence>
<dbReference type="CDD" id="cd00030">
    <property type="entry name" value="C2"/>
    <property type="match status" value="1"/>
</dbReference>
<dbReference type="PANTHER" id="PTHR10774">
    <property type="entry name" value="EXTENDED SYNAPTOTAGMIN-RELATED"/>
    <property type="match status" value="1"/>
</dbReference>
<organism evidence="2 3">
    <name type="scientific">Olea europaea subsp. europaea</name>
    <dbReference type="NCBI Taxonomy" id="158383"/>
    <lineage>
        <taxon>Eukaryota</taxon>
        <taxon>Viridiplantae</taxon>
        <taxon>Streptophyta</taxon>
        <taxon>Embryophyta</taxon>
        <taxon>Tracheophyta</taxon>
        <taxon>Spermatophyta</taxon>
        <taxon>Magnoliopsida</taxon>
        <taxon>eudicotyledons</taxon>
        <taxon>Gunneridae</taxon>
        <taxon>Pentapetalae</taxon>
        <taxon>asterids</taxon>
        <taxon>lamiids</taxon>
        <taxon>Lamiales</taxon>
        <taxon>Oleaceae</taxon>
        <taxon>Oleeae</taxon>
        <taxon>Olea</taxon>
    </lineage>
</organism>
<evidence type="ECO:0000259" key="1">
    <source>
        <dbReference type="PROSITE" id="PS50004"/>
    </source>
</evidence>
<dbReference type="GO" id="GO:0005783">
    <property type="term" value="C:endoplasmic reticulum"/>
    <property type="evidence" value="ECO:0007669"/>
    <property type="project" value="TreeGrafter"/>
</dbReference>
<comment type="caution">
    <text evidence="2">The sequence shown here is derived from an EMBL/GenBank/DDBJ whole genome shotgun (WGS) entry which is preliminary data.</text>
</comment>
<dbReference type="Pfam" id="PF00168">
    <property type="entry name" value="C2"/>
    <property type="match status" value="1"/>
</dbReference>
<dbReference type="EMBL" id="CACTIH010002115">
    <property type="protein sequence ID" value="CAA2973633.1"/>
    <property type="molecule type" value="Genomic_DNA"/>
</dbReference>
<accession>A0A8S0R3S0</accession>
<dbReference type="InterPro" id="IPR045050">
    <property type="entry name" value="Synaptotagmin_plant"/>
</dbReference>
<dbReference type="Gene3D" id="2.60.40.150">
    <property type="entry name" value="C2 domain"/>
    <property type="match status" value="1"/>
</dbReference>
<reference evidence="2 3" key="1">
    <citation type="submission" date="2019-12" db="EMBL/GenBank/DDBJ databases">
        <authorList>
            <person name="Alioto T."/>
            <person name="Alioto T."/>
            <person name="Gomez Garrido J."/>
        </authorList>
    </citation>
    <scope>NUCLEOTIDE SEQUENCE [LARGE SCALE GENOMIC DNA]</scope>
</reference>
<dbReference type="InterPro" id="IPR035892">
    <property type="entry name" value="C2_domain_sf"/>
</dbReference>
<sequence length="274" mass="31600">MVSLKFQESNENSLVFDLALRWAGNAVIVLAIKLLSLEVTVQLIDIHISAATRIILKPCVPTFPCFANIAVTLMEKPQIDFWLKVMGGDIMAIPGLYQCVQVQVSFILGAAKKPVGILHVKVVRATKLLNMDFLSTPDPYVKLSLSGERLPAKKTSVKMNNLNPEWFEDFRMTVKDSQCQVLQMHIYDWQKFGAHVYLGMQAIPLKILIPYEKKEFILNLLKSMDPDDHITRSLEVKLLWRRRLFLSWKTVKDFLELWIMSKIEVLMMLRRRLL</sequence>
<dbReference type="Gramene" id="OE9A053278T1">
    <property type="protein sequence ID" value="OE9A053278C1"/>
    <property type="gene ID" value="OE9A053278"/>
</dbReference>
<dbReference type="AlphaFoldDB" id="A0A8S0R3S0"/>
<dbReference type="OrthoDB" id="67700at2759"/>